<evidence type="ECO:0000256" key="1">
    <source>
        <dbReference type="ARBA" id="ARBA00005857"/>
    </source>
</evidence>
<protein>
    <recommendedName>
        <fullName evidence="2">Tetratricopeptide repeat protein 38</fullName>
    </recommendedName>
</protein>
<keyword evidence="3" id="KW-0677">Repeat</keyword>
<gene>
    <name evidence="6" type="ORF">NSK_004092</name>
</gene>
<comment type="similarity">
    <text evidence="1">Belongs to the TTC38 family.</text>
</comment>
<dbReference type="OrthoDB" id="1427555at2759"/>
<dbReference type="PANTHER" id="PTHR16263">
    <property type="entry name" value="TETRATRICOPEPTIDE REPEAT PROTEIN 38"/>
    <property type="match status" value="1"/>
</dbReference>
<evidence type="ECO:0000313" key="7">
    <source>
        <dbReference type="Proteomes" id="UP000355283"/>
    </source>
</evidence>
<dbReference type="Gene3D" id="1.25.40.10">
    <property type="entry name" value="Tetratricopeptide repeat domain"/>
    <property type="match status" value="1"/>
</dbReference>
<proteinExistence type="inferred from homology"/>
<dbReference type="InterPro" id="IPR011990">
    <property type="entry name" value="TPR-like_helical_dom_sf"/>
</dbReference>
<feature type="compositionally biased region" description="Basic and acidic residues" evidence="5">
    <location>
        <begin position="94"/>
        <end position="108"/>
    </location>
</feature>
<dbReference type="EMBL" id="SDOX01000018">
    <property type="protein sequence ID" value="TFJ84627.1"/>
    <property type="molecule type" value="Genomic_DNA"/>
</dbReference>
<feature type="region of interest" description="Disordered" evidence="5">
    <location>
        <begin position="76"/>
        <end position="119"/>
    </location>
</feature>
<dbReference type="PANTHER" id="PTHR16263:SF4">
    <property type="entry name" value="TETRATRICOPEPTIDE REPEAT PROTEIN 38"/>
    <property type="match status" value="1"/>
</dbReference>
<evidence type="ECO:0000256" key="5">
    <source>
        <dbReference type="SAM" id="MobiDB-lite"/>
    </source>
</evidence>
<name>A0A4D9D2N8_9STRA</name>
<keyword evidence="7" id="KW-1185">Reference proteome</keyword>
<keyword evidence="4" id="KW-0802">TPR repeat</keyword>
<organism evidence="6 7">
    <name type="scientific">Nannochloropsis salina CCMP1776</name>
    <dbReference type="NCBI Taxonomy" id="1027361"/>
    <lineage>
        <taxon>Eukaryota</taxon>
        <taxon>Sar</taxon>
        <taxon>Stramenopiles</taxon>
        <taxon>Ochrophyta</taxon>
        <taxon>Eustigmatophyceae</taxon>
        <taxon>Eustigmatales</taxon>
        <taxon>Monodopsidaceae</taxon>
        <taxon>Microchloropsis</taxon>
        <taxon>Microchloropsis salina</taxon>
    </lineage>
</organism>
<evidence type="ECO:0000256" key="4">
    <source>
        <dbReference type="ARBA" id="ARBA00022803"/>
    </source>
</evidence>
<dbReference type="AlphaFoldDB" id="A0A4D9D2N8"/>
<dbReference type="Proteomes" id="UP000355283">
    <property type="component" value="Unassembled WGS sequence"/>
</dbReference>
<evidence type="ECO:0000256" key="2">
    <source>
        <dbReference type="ARBA" id="ARBA00019992"/>
    </source>
</evidence>
<accession>A0A4D9D2N8</accession>
<reference evidence="6 7" key="1">
    <citation type="submission" date="2019-01" db="EMBL/GenBank/DDBJ databases">
        <title>Nuclear Genome Assembly of the Microalgal Biofuel strain Nannochloropsis salina CCMP1776.</title>
        <authorList>
            <person name="Hovde B."/>
        </authorList>
    </citation>
    <scope>NUCLEOTIDE SEQUENCE [LARGE SCALE GENOMIC DNA]</scope>
    <source>
        <strain evidence="6 7">CCMP1776</strain>
    </source>
</reference>
<comment type="caution">
    <text evidence="6">The sequence shown here is derived from an EMBL/GenBank/DDBJ whole genome shotgun (WGS) entry which is preliminary data.</text>
</comment>
<sequence length="525" mass="59314">MRERLYFLALHALYDPCTPDYTLAARYWEEVLWRNPRDLLAVRSAHDAYIILGDTEGMKASLARVLSRWDAREEAEKEGGKGWEGGVEVGEKEEDGRDDARKRLERKTGSGSEVEGEEDRDLRKVRSMWAFALEEAGDLHRSAEVARSVLEEDPMDDIALHALIHTYEMVAARREGREAFREEVMPPSLFAHHIAWHRAVMALGWEEGGMEEGWETVVWRVLDDVLLMDEGRRAPATPLAMADASSLLWRMMLVSEGGGEDGEREDRVMKRLHALRKWYQEGGYEDMHSTSFNDVHMLMCLARVDLTAAHRALASMRRLAASAGEGRALSRRGRGCSQRLHRQLRNWLVCQFVRLPFPPPLSSWLQRGWCAEDECDGRESFSVTASSDFPSSLPTPQSTNAKVLATVGLDVGAALVKFVEGDYAETVRLLSASAAHWHLVGGSHAQRDVLALTLITACLRNGTDLARARRLLAERAMEKDPENEEGTWTLLRQLEGQGRREGGDWEKKGGWEERAYIRHLDTAEI</sequence>
<evidence type="ECO:0000256" key="3">
    <source>
        <dbReference type="ARBA" id="ARBA00022737"/>
    </source>
</evidence>
<dbReference type="InterPro" id="IPR033891">
    <property type="entry name" value="TTC38"/>
</dbReference>
<evidence type="ECO:0000313" key="6">
    <source>
        <dbReference type="EMBL" id="TFJ84627.1"/>
    </source>
</evidence>